<evidence type="ECO:0000313" key="3">
    <source>
        <dbReference type="Proteomes" id="UP000283634"/>
    </source>
</evidence>
<dbReference type="GeneID" id="40334305"/>
<feature type="domain" description="Sialidase" evidence="1">
    <location>
        <begin position="1"/>
        <end position="164"/>
    </location>
</feature>
<dbReference type="Gene3D" id="2.120.10.10">
    <property type="match status" value="1"/>
</dbReference>
<dbReference type="PRINTS" id="PR01803">
    <property type="entry name" value="TCSIALIDASE"/>
</dbReference>
<dbReference type="Pfam" id="PF13859">
    <property type="entry name" value="BNR_3"/>
    <property type="match status" value="1"/>
</dbReference>
<keyword evidence="3" id="KW-1185">Reference proteome</keyword>
<protein>
    <submittedName>
        <fullName evidence="2">Trans-sialidase</fullName>
    </submittedName>
</protein>
<dbReference type="Proteomes" id="UP000283634">
    <property type="component" value="Unassembled WGS sequence"/>
</dbReference>
<dbReference type="EMBL" id="MKGL01000935">
    <property type="protein sequence ID" value="RNE95149.1"/>
    <property type="molecule type" value="Genomic_DNA"/>
</dbReference>
<dbReference type="GO" id="GO:0004308">
    <property type="term" value="F:exo-alpha-sialidase activity"/>
    <property type="evidence" value="ECO:0007669"/>
    <property type="project" value="InterPro"/>
</dbReference>
<dbReference type="AlphaFoldDB" id="A0A3R7R2T6"/>
<dbReference type="InterPro" id="IPR011040">
    <property type="entry name" value="Sialidase"/>
</dbReference>
<sequence>MEDGTFVFPVTARRTGDNETVSMIIYSKDDGKNWVLPHGMLPVGCTDPPIVEWEQGQLVMIVKCNLLSNVFESRDMGAMWREAVRTLTRVHPRVFPNSLQTAVGVGSLTTATIAGKKVMLYTQKGFLRDDPLQATVLYLWVADNNHTFHVGPISMDTDTTPTSNNTLLY</sequence>
<name>A0A3R7R2T6_TRYRA</name>
<proteinExistence type="predicted"/>
<organism evidence="2 3">
    <name type="scientific">Trypanosoma rangeli</name>
    <dbReference type="NCBI Taxonomy" id="5698"/>
    <lineage>
        <taxon>Eukaryota</taxon>
        <taxon>Discoba</taxon>
        <taxon>Euglenozoa</taxon>
        <taxon>Kinetoplastea</taxon>
        <taxon>Metakinetoplastina</taxon>
        <taxon>Trypanosomatida</taxon>
        <taxon>Trypanosomatidae</taxon>
        <taxon>Trypanosoma</taxon>
        <taxon>Herpetosoma</taxon>
    </lineage>
</organism>
<evidence type="ECO:0000259" key="1">
    <source>
        <dbReference type="Pfam" id="PF13859"/>
    </source>
</evidence>
<dbReference type="OrthoDB" id="10384216at2759"/>
<gene>
    <name evidence="2" type="ORF">TraAM80_10372</name>
</gene>
<reference evidence="2 3" key="1">
    <citation type="journal article" date="2018" name="BMC Genomics">
        <title>Genomic comparison of Trypanosoma conorhini and Trypanosoma rangeli to Trypanosoma cruzi strains of high and low virulence.</title>
        <authorList>
            <person name="Bradwell K.R."/>
            <person name="Koparde V.N."/>
            <person name="Matveyev A.V."/>
            <person name="Serrano M.G."/>
            <person name="Alves J.M."/>
            <person name="Parikh H."/>
            <person name="Huang B."/>
            <person name="Lee V."/>
            <person name="Espinosa-Alvarez O."/>
            <person name="Ortiz P.A."/>
            <person name="Costa-Martins A.G."/>
            <person name="Teixeira M.M."/>
            <person name="Buck G.A."/>
        </authorList>
    </citation>
    <scope>NUCLEOTIDE SEQUENCE [LARGE SCALE GENOMIC DNA]</scope>
    <source>
        <strain evidence="2 3">AM80</strain>
    </source>
</reference>
<dbReference type="CDD" id="cd15482">
    <property type="entry name" value="Sialidase_non-viral"/>
    <property type="match status" value="1"/>
</dbReference>
<comment type="caution">
    <text evidence="2">The sequence shown here is derived from an EMBL/GenBank/DDBJ whole genome shotgun (WGS) entry which is preliminary data.</text>
</comment>
<dbReference type="InterPro" id="IPR008377">
    <property type="entry name" value="Sialidase_trypan"/>
</dbReference>
<accession>A0A3R7R2T6</accession>
<dbReference type="SUPFAM" id="SSF50939">
    <property type="entry name" value="Sialidases"/>
    <property type="match status" value="1"/>
</dbReference>
<dbReference type="RefSeq" id="XP_029233148.1">
    <property type="nucleotide sequence ID" value="XM_029386996.1"/>
</dbReference>
<dbReference type="InterPro" id="IPR036278">
    <property type="entry name" value="Sialidase_sf"/>
</dbReference>
<evidence type="ECO:0000313" key="2">
    <source>
        <dbReference type="EMBL" id="RNE95149.1"/>
    </source>
</evidence>